<dbReference type="Gene3D" id="1.10.3720.10">
    <property type="entry name" value="MetI-like"/>
    <property type="match status" value="1"/>
</dbReference>
<keyword evidence="11" id="KW-1185">Reference proteome</keyword>
<dbReference type="CDD" id="cd06261">
    <property type="entry name" value="TM_PBP2"/>
    <property type="match status" value="1"/>
</dbReference>
<feature type="region of interest" description="Disordered" evidence="8">
    <location>
        <begin position="1"/>
        <end position="23"/>
    </location>
</feature>
<dbReference type="PANTHER" id="PTHR30193:SF37">
    <property type="entry name" value="INNER MEMBRANE ABC TRANSPORTER PERMEASE PROTEIN YCJO"/>
    <property type="match status" value="1"/>
</dbReference>
<evidence type="ECO:0000313" key="10">
    <source>
        <dbReference type="EMBL" id="WNM40518.1"/>
    </source>
</evidence>
<comment type="subcellular location">
    <subcellularLocation>
        <location evidence="1 7">Cell membrane</location>
        <topology evidence="1 7">Multi-pass membrane protein</topology>
    </subcellularLocation>
</comment>
<protein>
    <submittedName>
        <fullName evidence="10">Sugar ABC transporter permease</fullName>
    </submittedName>
</protein>
<comment type="similarity">
    <text evidence="7">Belongs to the binding-protein-dependent transport system permease family.</text>
</comment>
<name>A0ABY9ZZ77_9ACTN</name>
<evidence type="ECO:0000256" key="5">
    <source>
        <dbReference type="ARBA" id="ARBA00022989"/>
    </source>
</evidence>
<evidence type="ECO:0000256" key="2">
    <source>
        <dbReference type="ARBA" id="ARBA00022448"/>
    </source>
</evidence>
<dbReference type="InterPro" id="IPR000515">
    <property type="entry name" value="MetI-like"/>
</dbReference>
<dbReference type="Proteomes" id="UP001303001">
    <property type="component" value="Chromosome"/>
</dbReference>
<dbReference type="PANTHER" id="PTHR30193">
    <property type="entry name" value="ABC TRANSPORTER PERMEASE PROTEIN"/>
    <property type="match status" value="1"/>
</dbReference>
<feature type="transmembrane region" description="Helical" evidence="7">
    <location>
        <begin position="30"/>
        <end position="57"/>
    </location>
</feature>
<feature type="transmembrane region" description="Helical" evidence="7">
    <location>
        <begin position="327"/>
        <end position="347"/>
    </location>
</feature>
<sequence length="372" mass="40852">MATEALRAPATTPAKPPRRRGGGIRGNENIAGWLFVAPVIVILGLFLLLPILMALWVSLTDWNGQGSPFTGDVPFVGGDNYTRLFADDGLDRRDFMTSIRNNMYYVGIVVPVQTALALGLALVVNNRMLKGKGFFRSAFYFPSVTSSVAISVVFLFLFANSGAVNRLLGLLGINGPEWFADSRGVLHLLLGAVGVDTPPGALTSGGPFGLTWWDWLAGPSVAMVSIISLVIWTTSGTFMLMFLAALQNVPVALDEASTLDGATRWQRFRHVTLPLIKPTMFLVLTLGLIGSWQVFDQVYVMSQGDPAKTTLTPAYLSYRTAFRDFDYGSGAAISFVLFLIIILLTLLQRRVMADRDEPRRARWWRRRVPEGS</sequence>
<keyword evidence="4 7" id="KW-0812">Transmembrane</keyword>
<evidence type="ECO:0000313" key="11">
    <source>
        <dbReference type="Proteomes" id="UP001303001"/>
    </source>
</evidence>
<reference evidence="10 11" key="1">
    <citation type="submission" date="2023-09" db="EMBL/GenBank/DDBJ databases">
        <title>Micromonospora halotolerans DSM 45598 genome sequence.</title>
        <authorList>
            <person name="Mo P."/>
        </authorList>
    </citation>
    <scope>NUCLEOTIDE SEQUENCE [LARGE SCALE GENOMIC DNA]</scope>
    <source>
        <strain evidence="10 11">DSM 45598</strain>
    </source>
</reference>
<evidence type="ECO:0000256" key="3">
    <source>
        <dbReference type="ARBA" id="ARBA00022475"/>
    </source>
</evidence>
<dbReference type="InterPro" id="IPR051393">
    <property type="entry name" value="ABC_transporter_permease"/>
</dbReference>
<keyword evidence="2 7" id="KW-0813">Transport</keyword>
<keyword evidence="5 7" id="KW-1133">Transmembrane helix</keyword>
<accession>A0ABY9ZZ77</accession>
<dbReference type="PROSITE" id="PS50928">
    <property type="entry name" value="ABC_TM1"/>
    <property type="match status" value="1"/>
</dbReference>
<gene>
    <name evidence="10" type="ORF">RMN56_03950</name>
</gene>
<dbReference type="Pfam" id="PF00528">
    <property type="entry name" value="BPD_transp_1"/>
    <property type="match status" value="1"/>
</dbReference>
<evidence type="ECO:0000256" key="6">
    <source>
        <dbReference type="ARBA" id="ARBA00023136"/>
    </source>
</evidence>
<evidence type="ECO:0000256" key="7">
    <source>
        <dbReference type="RuleBase" id="RU363032"/>
    </source>
</evidence>
<evidence type="ECO:0000259" key="9">
    <source>
        <dbReference type="PROSITE" id="PS50928"/>
    </source>
</evidence>
<feature type="transmembrane region" description="Helical" evidence="7">
    <location>
        <begin position="275"/>
        <end position="295"/>
    </location>
</feature>
<feature type="transmembrane region" description="Helical" evidence="7">
    <location>
        <begin position="103"/>
        <end position="125"/>
    </location>
</feature>
<keyword evidence="3" id="KW-1003">Cell membrane</keyword>
<dbReference type="EMBL" id="CP134876">
    <property type="protein sequence ID" value="WNM40518.1"/>
    <property type="molecule type" value="Genomic_DNA"/>
</dbReference>
<feature type="transmembrane region" description="Helical" evidence="7">
    <location>
        <begin position="221"/>
        <end position="246"/>
    </location>
</feature>
<evidence type="ECO:0000256" key="1">
    <source>
        <dbReference type="ARBA" id="ARBA00004651"/>
    </source>
</evidence>
<feature type="compositionally biased region" description="Low complexity" evidence="8">
    <location>
        <begin position="1"/>
        <end position="13"/>
    </location>
</feature>
<dbReference type="InterPro" id="IPR035906">
    <property type="entry name" value="MetI-like_sf"/>
</dbReference>
<proteinExistence type="inferred from homology"/>
<evidence type="ECO:0000256" key="4">
    <source>
        <dbReference type="ARBA" id="ARBA00022692"/>
    </source>
</evidence>
<organism evidence="10 11">
    <name type="scientific">Micromonospora halotolerans</name>
    <dbReference type="NCBI Taxonomy" id="709879"/>
    <lineage>
        <taxon>Bacteria</taxon>
        <taxon>Bacillati</taxon>
        <taxon>Actinomycetota</taxon>
        <taxon>Actinomycetes</taxon>
        <taxon>Micromonosporales</taxon>
        <taxon>Micromonosporaceae</taxon>
        <taxon>Micromonospora</taxon>
    </lineage>
</organism>
<evidence type="ECO:0000256" key="8">
    <source>
        <dbReference type="SAM" id="MobiDB-lite"/>
    </source>
</evidence>
<keyword evidence="6 7" id="KW-0472">Membrane</keyword>
<dbReference type="RefSeq" id="WP_313722482.1">
    <property type="nucleotide sequence ID" value="NZ_CP134876.1"/>
</dbReference>
<feature type="domain" description="ABC transmembrane type-1" evidence="9">
    <location>
        <begin position="99"/>
        <end position="348"/>
    </location>
</feature>
<dbReference type="SUPFAM" id="SSF161098">
    <property type="entry name" value="MetI-like"/>
    <property type="match status" value="1"/>
</dbReference>
<feature type="transmembrane region" description="Helical" evidence="7">
    <location>
        <begin position="137"/>
        <end position="159"/>
    </location>
</feature>